<keyword evidence="1" id="KW-0472">Membrane</keyword>
<keyword evidence="1" id="KW-1133">Transmembrane helix</keyword>
<evidence type="ECO:0000313" key="3">
    <source>
        <dbReference type="Proteomes" id="UP001152447"/>
    </source>
</evidence>
<dbReference type="Proteomes" id="UP001152447">
    <property type="component" value="Unassembled WGS sequence"/>
</dbReference>
<feature type="transmembrane region" description="Helical" evidence="1">
    <location>
        <begin position="7"/>
        <end position="25"/>
    </location>
</feature>
<protein>
    <submittedName>
        <fullName evidence="2">Uncharacterized protein</fullName>
    </submittedName>
</protein>
<keyword evidence="1" id="KW-0812">Transmembrane</keyword>
<accession>A0A9W4VVD8</accession>
<reference evidence="2" key="1">
    <citation type="submission" date="2022-07" db="EMBL/GenBank/DDBJ databases">
        <authorList>
            <person name="Criscuolo A."/>
        </authorList>
    </citation>
    <scope>NUCLEOTIDE SEQUENCE</scope>
    <source>
        <strain evidence="2">CIP103197</strain>
    </source>
</reference>
<feature type="transmembrane region" description="Helical" evidence="1">
    <location>
        <begin position="31"/>
        <end position="50"/>
    </location>
</feature>
<dbReference type="EMBL" id="CAMAPB010000001">
    <property type="protein sequence ID" value="CAH9050307.1"/>
    <property type="molecule type" value="Genomic_DNA"/>
</dbReference>
<organism evidence="2 3">
    <name type="scientific">Pseudoalteromonas haloplanktis</name>
    <name type="common">Alteromonas haloplanktis</name>
    <dbReference type="NCBI Taxonomy" id="228"/>
    <lineage>
        <taxon>Bacteria</taxon>
        <taxon>Pseudomonadati</taxon>
        <taxon>Pseudomonadota</taxon>
        <taxon>Gammaproteobacteria</taxon>
        <taxon>Alteromonadales</taxon>
        <taxon>Pseudoalteromonadaceae</taxon>
        <taxon>Pseudoalteromonas</taxon>
    </lineage>
</organism>
<gene>
    <name evidence="2" type="ORF">PSEHALCIP103_00169</name>
</gene>
<dbReference type="AlphaFoldDB" id="A0A9W4VVD8"/>
<keyword evidence="3" id="KW-1185">Reference proteome</keyword>
<evidence type="ECO:0000256" key="1">
    <source>
        <dbReference type="SAM" id="Phobius"/>
    </source>
</evidence>
<evidence type="ECO:0000313" key="2">
    <source>
        <dbReference type="EMBL" id="CAH9050307.1"/>
    </source>
</evidence>
<dbReference type="RefSeq" id="WP_024602491.1">
    <property type="nucleotide sequence ID" value="NZ_CAMAPB010000001.1"/>
</dbReference>
<sequence length="60" mass="6801">MKFIKRVIGYVLFIPLIYFYSYLLGPILKAVLVPGGVAFLWLILGPTEGTRALKKAFKKK</sequence>
<name>A0A9W4VVD8_PSEHA</name>
<proteinExistence type="predicted"/>
<comment type="caution">
    <text evidence="2">The sequence shown here is derived from an EMBL/GenBank/DDBJ whole genome shotgun (WGS) entry which is preliminary data.</text>
</comment>